<organism evidence="2 3">
    <name type="scientific">Microbacterium testaceum</name>
    <name type="common">Aureobacterium testaceum</name>
    <name type="synonym">Brevibacterium testaceum</name>
    <dbReference type="NCBI Taxonomy" id="2033"/>
    <lineage>
        <taxon>Bacteria</taxon>
        <taxon>Bacillati</taxon>
        <taxon>Actinomycetota</taxon>
        <taxon>Actinomycetes</taxon>
        <taxon>Micrococcales</taxon>
        <taxon>Microbacteriaceae</taxon>
        <taxon>Microbacterium</taxon>
    </lineage>
</organism>
<feature type="transmembrane region" description="Helical" evidence="1">
    <location>
        <begin position="134"/>
        <end position="157"/>
    </location>
</feature>
<evidence type="ECO:0000313" key="3">
    <source>
        <dbReference type="Proteomes" id="UP000319525"/>
    </source>
</evidence>
<gene>
    <name evidence="2" type="ORF">MTE01_11420</name>
</gene>
<sequence length="178" mass="18469">MSTVQAVTPSPSPAAGAVDLGGVVHVGGLVSEVRLTPNPFEGSTLLSFTVRNVSTTTFDATADFWMEGPFGNRLAQTDAVQIPQLKAGESRVVSADLSGAGQWGLVTAHATFRPPTEVGGTTLSPLTRDTTVLVFPWLVALLLLAAAGAVIVVQIVLRLRLRLRRSATEVELGAGAPA</sequence>
<evidence type="ECO:0000256" key="1">
    <source>
        <dbReference type="SAM" id="Phobius"/>
    </source>
</evidence>
<proteinExistence type="predicted"/>
<name>A0A4Y3QJX0_MICTE</name>
<evidence type="ECO:0008006" key="4">
    <source>
        <dbReference type="Google" id="ProtNLM"/>
    </source>
</evidence>
<protein>
    <recommendedName>
        <fullName evidence="4">DUF916 domain-containing protein</fullName>
    </recommendedName>
</protein>
<dbReference type="AlphaFoldDB" id="A0A4Y3QJX0"/>
<keyword evidence="1" id="KW-0812">Transmembrane</keyword>
<comment type="caution">
    <text evidence="2">The sequence shown here is derived from an EMBL/GenBank/DDBJ whole genome shotgun (WGS) entry which is preliminary data.</text>
</comment>
<accession>A0A4Y3QJX0</accession>
<keyword evidence="1" id="KW-1133">Transmembrane helix</keyword>
<evidence type="ECO:0000313" key="2">
    <source>
        <dbReference type="EMBL" id="GEB45197.1"/>
    </source>
</evidence>
<keyword evidence="1" id="KW-0472">Membrane</keyword>
<dbReference type="EMBL" id="BJML01000002">
    <property type="protein sequence ID" value="GEB45197.1"/>
    <property type="molecule type" value="Genomic_DNA"/>
</dbReference>
<reference evidence="2 3" key="1">
    <citation type="submission" date="2019-06" db="EMBL/GenBank/DDBJ databases">
        <title>Whole genome shotgun sequence of Microbacterium testaceum NBRC 12675.</title>
        <authorList>
            <person name="Hosoyama A."/>
            <person name="Uohara A."/>
            <person name="Ohji S."/>
            <person name="Ichikawa N."/>
        </authorList>
    </citation>
    <scope>NUCLEOTIDE SEQUENCE [LARGE SCALE GENOMIC DNA]</scope>
    <source>
        <strain evidence="2 3">NBRC 12675</strain>
    </source>
</reference>
<dbReference type="Proteomes" id="UP000319525">
    <property type="component" value="Unassembled WGS sequence"/>
</dbReference>